<feature type="chain" id="PRO_5019089244" description="Photosynthesis system II assembly factor Ycf48/Hcf136-like domain-containing protein" evidence="1">
    <location>
        <begin position="26"/>
        <end position="341"/>
    </location>
</feature>
<accession>A0A432W5C7</accession>
<gene>
    <name evidence="2" type="ORF">CWE09_00070</name>
</gene>
<dbReference type="InterPro" id="IPR015943">
    <property type="entry name" value="WD40/YVTN_repeat-like_dom_sf"/>
</dbReference>
<name>A0A432W5C7_9GAMM</name>
<proteinExistence type="predicted"/>
<reference evidence="2 3" key="1">
    <citation type="journal article" date="2011" name="Front. Microbiol.">
        <title>Genomic signatures of strain selection and enhancement in Bacillus atrophaeus var. globigii, a historical biowarfare simulant.</title>
        <authorList>
            <person name="Gibbons H.S."/>
            <person name="Broomall S.M."/>
            <person name="McNew L.A."/>
            <person name="Daligault H."/>
            <person name="Chapman C."/>
            <person name="Bruce D."/>
            <person name="Karavis M."/>
            <person name="Krepps M."/>
            <person name="McGregor P.A."/>
            <person name="Hong C."/>
            <person name="Park K.H."/>
            <person name="Akmal A."/>
            <person name="Feldman A."/>
            <person name="Lin J.S."/>
            <person name="Chang W.E."/>
            <person name="Higgs B.W."/>
            <person name="Demirev P."/>
            <person name="Lindquist J."/>
            <person name="Liem A."/>
            <person name="Fochler E."/>
            <person name="Read T.D."/>
            <person name="Tapia R."/>
            <person name="Johnson S."/>
            <person name="Bishop-Lilly K.A."/>
            <person name="Detter C."/>
            <person name="Han C."/>
            <person name="Sozhamannan S."/>
            <person name="Rosenzweig C.N."/>
            <person name="Skowronski E.W."/>
        </authorList>
    </citation>
    <scope>NUCLEOTIDE SEQUENCE [LARGE SCALE GENOMIC DNA]</scope>
    <source>
        <strain evidence="2 3">MLST1</strain>
    </source>
</reference>
<protein>
    <recommendedName>
        <fullName evidence="4">Photosynthesis system II assembly factor Ycf48/Hcf136-like domain-containing protein</fullName>
    </recommendedName>
</protein>
<dbReference type="Proteomes" id="UP000288293">
    <property type="component" value="Unassembled WGS sequence"/>
</dbReference>
<keyword evidence="1" id="KW-0732">Signal</keyword>
<sequence>MYKAKSLNKISLLVGGLLLASATQASVTHLTPPSLEQGNWQSINAFDDQVIWLGSSHGDVARSTDAGETWELSRPVGQVSQHPIYQIKAIDDRQAFVMSSGRGDASRLFRTRNGGYSWSQLHRGNGDEHLRCFALINDGEGWILGDTLNDEWHIVRSSNGRTWLRSRSGFSEPALPGEGAFNESGSCVRFANDTWIMGTAHASTARVMIKSRSALRFNVIDTPLSSGSNAGVTSVWPLNHRSFLVAGGNFGRADAEPELFLYENNEFTELPQAPLSGALTNLIKYQDNILVANESGIAWTADRGENWQQIYDQPVQSLSCTFADGCFALYEEQLIQLQINN</sequence>
<dbReference type="SUPFAM" id="SSF50939">
    <property type="entry name" value="Sialidases"/>
    <property type="match status" value="1"/>
</dbReference>
<dbReference type="InterPro" id="IPR036278">
    <property type="entry name" value="Sialidase_sf"/>
</dbReference>
<dbReference type="OrthoDB" id="9813892at2"/>
<keyword evidence="3" id="KW-1185">Reference proteome</keyword>
<evidence type="ECO:0000313" key="2">
    <source>
        <dbReference type="EMBL" id="RUO25179.1"/>
    </source>
</evidence>
<comment type="caution">
    <text evidence="2">The sequence shown here is derived from an EMBL/GenBank/DDBJ whole genome shotgun (WGS) entry which is preliminary data.</text>
</comment>
<evidence type="ECO:0000256" key="1">
    <source>
        <dbReference type="SAM" id="SignalP"/>
    </source>
</evidence>
<dbReference type="AlphaFoldDB" id="A0A432W5C7"/>
<dbReference type="EMBL" id="PIPL01000001">
    <property type="protein sequence ID" value="RUO25179.1"/>
    <property type="molecule type" value="Genomic_DNA"/>
</dbReference>
<feature type="signal peptide" evidence="1">
    <location>
        <begin position="1"/>
        <end position="25"/>
    </location>
</feature>
<dbReference type="Gene3D" id="2.130.10.10">
    <property type="entry name" value="YVTN repeat-like/Quinoprotein amine dehydrogenase"/>
    <property type="match status" value="1"/>
</dbReference>
<dbReference type="RefSeq" id="WP_126801873.1">
    <property type="nucleotide sequence ID" value="NZ_PIPL01000001.1"/>
</dbReference>
<evidence type="ECO:0008006" key="4">
    <source>
        <dbReference type="Google" id="ProtNLM"/>
    </source>
</evidence>
<organism evidence="2 3">
    <name type="scientific">Aliidiomarina minuta</name>
    <dbReference type="NCBI Taxonomy" id="880057"/>
    <lineage>
        <taxon>Bacteria</taxon>
        <taxon>Pseudomonadati</taxon>
        <taxon>Pseudomonadota</taxon>
        <taxon>Gammaproteobacteria</taxon>
        <taxon>Alteromonadales</taxon>
        <taxon>Idiomarinaceae</taxon>
        <taxon>Aliidiomarina</taxon>
    </lineage>
</organism>
<evidence type="ECO:0000313" key="3">
    <source>
        <dbReference type="Proteomes" id="UP000288293"/>
    </source>
</evidence>